<sequence length="357" mass="40546">MLLNLLCTHMGFLFDSTQVQDVAKHLGIDFDECFKEIGGAFYYHVSSIPSEIKDSDGYLEVLSRAPMKVFDVLKYIPDKQISLIVVNDLKSHEPVVKQTFNYNLVTKTCSHREFRKNPPVYHHFWSFGLSTPIDRELSFIRSLWWKLQLGSSRQISSTIGFRDNWLKFTSSLLGFDDLLTRIDSFVPKQSCTSKKTSINSNKLPKGISALSDLPMGGKIVFDYGCGRFLNSRQFVSDLGGLYLGFDPFNRTSFENQVSLMYWFSGRVDYIVCSNVLNVISEDDLVQDICTKVLDKVVECGAVALFTVYEGNKSGIGRLVRDDQYQRNEPLGCYLARFMRNDVTVSVKSSVIIIKKAP</sequence>
<gene>
    <name evidence="1" type="ORF">I7730_14710</name>
</gene>
<protein>
    <submittedName>
        <fullName evidence="1">Uncharacterized protein</fullName>
    </submittedName>
</protein>
<accession>A0A8H9TFU3</accession>
<reference evidence="1" key="2">
    <citation type="submission" date="2019-01" db="EMBL/GenBank/DDBJ databases">
        <authorList>
            <consortium name="NCBI Pathogen Detection Project"/>
        </authorList>
    </citation>
    <scope>NUCLEOTIDE SEQUENCE</scope>
    <source>
        <strain evidence="1">BCW_3452</strain>
    </source>
</reference>
<organism evidence="1">
    <name type="scientific">Vibrio vulnificus</name>
    <dbReference type="NCBI Taxonomy" id="672"/>
    <lineage>
        <taxon>Bacteria</taxon>
        <taxon>Pseudomonadati</taxon>
        <taxon>Pseudomonadota</taxon>
        <taxon>Gammaproteobacteria</taxon>
        <taxon>Vibrionales</taxon>
        <taxon>Vibrionaceae</taxon>
        <taxon>Vibrio</taxon>
    </lineage>
</organism>
<dbReference type="AlphaFoldDB" id="A0A8H9TFU3"/>
<proteinExistence type="predicted"/>
<dbReference type="EMBL" id="DACRBY010000017">
    <property type="protein sequence ID" value="HAS8541028.1"/>
    <property type="molecule type" value="Genomic_DNA"/>
</dbReference>
<dbReference type="Proteomes" id="UP000863257">
    <property type="component" value="Unassembled WGS sequence"/>
</dbReference>
<name>A0A8H9TFU3_VIBVL</name>
<reference evidence="1" key="1">
    <citation type="journal article" date="2018" name="Genome Biol.">
        <title>SKESA: strategic k-mer extension for scrupulous assemblies.</title>
        <authorList>
            <person name="Souvorov A."/>
            <person name="Agarwala R."/>
            <person name="Lipman D.J."/>
        </authorList>
    </citation>
    <scope>NUCLEOTIDE SEQUENCE</scope>
    <source>
        <strain evidence="1">BCW_3452</strain>
    </source>
</reference>
<evidence type="ECO:0000313" key="1">
    <source>
        <dbReference type="EMBL" id="HAS8541028.1"/>
    </source>
</evidence>
<comment type="caution">
    <text evidence="1">The sequence shown here is derived from an EMBL/GenBank/DDBJ whole genome shotgun (WGS) entry which is preliminary data.</text>
</comment>